<feature type="region of interest" description="Disordered" evidence="1">
    <location>
        <begin position="186"/>
        <end position="210"/>
    </location>
</feature>
<feature type="compositionally biased region" description="Basic residues" evidence="1">
    <location>
        <begin position="60"/>
        <end position="72"/>
    </location>
</feature>
<reference evidence="2 3" key="1">
    <citation type="submission" date="2024-02" db="EMBL/GenBank/DDBJ databases">
        <title>High-quality chromosome-scale genome assembly of Pensacola bahiagrass (Paspalum notatum Flugge var. saurae).</title>
        <authorList>
            <person name="Vega J.M."/>
            <person name="Podio M."/>
            <person name="Orjuela J."/>
            <person name="Siena L.A."/>
            <person name="Pessino S.C."/>
            <person name="Combes M.C."/>
            <person name="Mariac C."/>
            <person name="Albertini E."/>
            <person name="Pupilli F."/>
            <person name="Ortiz J.P.A."/>
            <person name="Leblanc O."/>
        </authorList>
    </citation>
    <scope>NUCLEOTIDE SEQUENCE [LARGE SCALE GENOMIC DNA]</scope>
    <source>
        <strain evidence="2">R1</strain>
        <tissue evidence="2">Leaf</tissue>
    </source>
</reference>
<evidence type="ECO:0000256" key="1">
    <source>
        <dbReference type="SAM" id="MobiDB-lite"/>
    </source>
</evidence>
<dbReference type="EMBL" id="CP144751">
    <property type="protein sequence ID" value="WVZ83864.1"/>
    <property type="molecule type" value="Genomic_DNA"/>
</dbReference>
<dbReference type="Proteomes" id="UP001341281">
    <property type="component" value="Chromosome 07"/>
</dbReference>
<evidence type="ECO:0000313" key="2">
    <source>
        <dbReference type="EMBL" id="WVZ83864.1"/>
    </source>
</evidence>
<proteinExistence type="predicted"/>
<name>A0AAQ3U1M5_PASNO</name>
<gene>
    <name evidence="2" type="ORF">U9M48_030960</name>
</gene>
<keyword evidence="3" id="KW-1185">Reference proteome</keyword>
<accession>A0AAQ3U1M5</accession>
<sequence>MIDGHRGSRCSLRFEVCSPSRQPLRLPLLSLDTLSHSPRRQFPSSSVRSPVHHLYSASTHRPHPHGRIKHGRQSQAEMGESERCGHHEMWQDQAKQPNVVLTRLAVSPGLALLASLARQSLSKDPNFRTLEEKAKSANAVDDDAAGPLPCPPRPCSGGRSFTAAYSALTLQAVRILLLPDHRASGIKRARGQSPPVGFRGLPSSGERRRERRARLPLGVGREEEGVCGGEEVQRALQGPPAQLLQRLRLHRGPVRRRGCHRRRRRRLLHSASEESRFRLVCVGTTTRPNGFCKPFSDSAERSVHAPRHPRRAAAACACCVPGQPRRRVLSSPQQ</sequence>
<evidence type="ECO:0000313" key="3">
    <source>
        <dbReference type="Proteomes" id="UP001341281"/>
    </source>
</evidence>
<organism evidence="2 3">
    <name type="scientific">Paspalum notatum var. saurae</name>
    <dbReference type="NCBI Taxonomy" id="547442"/>
    <lineage>
        <taxon>Eukaryota</taxon>
        <taxon>Viridiplantae</taxon>
        <taxon>Streptophyta</taxon>
        <taxon>Embryophyta</taxon>
        <taxon>Tracheophyta</taxon>
        <taxon>Spermatophyta</taxon>
        <taxon>Magnoliopsida</taxon>
        <taxon>Liliopsida</taxon>
        <taxon>Poales</taxon>
        <taxon>Poaceae</taxon>
        <taxon>PACMAD clade</taxon>
        <taxon>Panicoideae</taxon>
        <taxon>Andropogonodae</taxon>
        <taxon>Paspaleae</taxon>
        <taxon>Paspalinae</taxon>
        <taxon>Paspalum</taxon>
    </lineage>
</organism>
<feature type="region of interest" description="Disordered" evidence="1">
    <location>
        <begin position="56"/>
        <end position="82"/>
    </location>
</feature>
<protein>
    <submittedName>
        <fullName evidence="2">Uncharacterized protein</fullName>
    </submittedName>
</protein>
<dbReference type="AlphaFoldDB" id="A0AAQ3U1M5"/>